<sequence length="485" mass="55665">MLLKTKNLKFINNIKHIAFVAITLFTVNILTAQEIIEDEEEVAVAETKASVSNVQTGKKVDGVAAVVGDYIVLDSDVEKEREQIKAAGGSVEGVEDCQLFGLMLEKKLYAHHAIQDSIPVSDAEIRQSVEYQIQQFLQQTNGSMDRLLEFYNMEDEKTFRNEMFEINKANQLAAKMQAKIVEGVEITPEEVRTFFNNIPKDERPTFGTELKVAQIVAEPKVSEEEEQRIIDRLKQFKTDVVENGASFRSKAILYSEDPGSASRGGKYTLNRKQPKMVREFRQVAFALREGEVSDPFKTDYGYHIIMLEKIRGQEYDVAHILLTPKVSDEAIKEAKERLEKIRQRIVDGDISFADAAREASDEKETRADGGQLINPTTQDYNFELTRMDPELYAQIQNVKDGEVSLVQREEDRTGKVSFKILMVTDRIDEHEADYARDFLKIKELALEEKKIKEIEKWQKEKIMDTYIKISGKYRDCEFSNNWLKQ</sequence>
<dbReference type="SUPFAM" id="SSF54534">
    <property type="entry name" value="FKBP-like"/>
    <property type="match status" value="2"/>
</dbReference>
<accession>A0ABX1DEC6</accession>
<feature type="domain" description="PpiC" evidence="3">
    <location>
        <begin position="207"/>
        <end position="309"/>
    </location>
</feature>
<protein>
    <submittedName>
        <fullName evidence="4">Peptidylprolyl isomerase</fullName>
    </submittedName>
</protein>
<dbReference type="InterPro" id="IPR046357">
    <property type="entry name" value="PPIase_dom_sf"/>
</dbReference>
<dbReference type="InterPro" id="IPR000297">
    <property type="entry name" value="PPIase_PpiC"/>
</dbReference>
<dbReference type="InterPro" id="IPR027304">
    <property type="entry name" value="Trigger_fact/SurA_dom_sf"/>
</dbReference>
<dbReference type="PANTHER" id="PTHR47637">
    <property type="entry name" value="CHAPERONE SURA"/>
    <property type="match status" value="1"/>
</dbReference>
<dbReference type="Gene3D" id="3.10.50.40">
    <property type="match status" value="2"/>
</dbReference>
<evidence type="ECO:0000256" key="1">
    <source>
        <dbReference type="ARBA" id="ARBA00022729"/>
    </source>
</evidence>
<evidence type="ECO:0000313" key="4">
    <source>
        <dbReference type="EMBL" id="NJX16610.1"/>
    </source>
</evidence>
<dbReference type="PROSITE" id="PS50198">
    <property type="entry name" value="PPIC_PPIASE_2"/>
    <property type="match status" value="2"/>
</dbReference>
<dbReference type="InterPro" id="IPR050280">
    <property type="entry name" value="OMP_Chaperone_SurA"/>
</dbReference>
<dbReference type="EMBL" id="JAAVJS010000024">
    <property type="protein sequence ID" value="NJX16610.1"/>
    <property type="molecule type" value="Genomic_DNA"/>
</dbReference>
<name>A0ABX1DEC6_9FLAO</name>
<keyword evidence="1" id="KW-0732">Signal</keyword>
<organism evidence="4 5">
    <name type="scientific">Tamlana crocina</name>
    <dbReference type="NCBI Taxonomy" id="393006"/>
    <lineage>
        <taxon>Bacteria</taxon>
        <taxon>Pseudomonadati</taxon>
        <taxon>Bacteroidota</taxon>
        <taxon>Flavobacteriia</taxon>
        <taxon>Flavobacteriales</taxon>
        <taxon>Flavobacteriaceae</taxon>
        <taxon>Tamlana</taxon>
    </lineage>
</organism>
<reference evidence="4 5" key="1">
    <citation type="submission" date="2020-03" db="EMBL/GenBank/DDBJ databases">
        <title>Tamlana sp. nov, isolated from XXX.</title>
        <authorList>
            <person name="Cao W.R."/>
        </authorList>
    </citation>
    <scope>NUCLEOTIDE SEQUENCE [LARGE SCALE GENOMIC DNA]</scope>
    <source>
        <strain evidence="4 5">HST1-43</strain>
    </source>
</reference>
<dbReference type="Pfam" id="PF00639">
    <property type="entry name" value="Rotamase"/>
    <property type="match status" value="2"/>
</dbReference>
<dbReference type="PANTHER" id="PTHR47637:SF1">
    <property type="entry name" value="CHAPERONE SURA"/>
    <property type="match status" value="1"/>
</dbReference>
<dbReference type="RefSeq" id="WP_167919348.1">
    <property type="nucleotide sequence ID" value="NZ_JAAVJS010000024.1"/>
</dbReference>
<keyword evidence="5" id="KW-1185">Reference proteome</keyword>
<comment type="caution">
    <text evidence="4">The sequence shown here is derived from an EMBL/GenBank/DDBJ whole genome shotgun (WGS) entry which is preliminary data.</text>
</comment>
<dbReference type="SUPFAM" id="SSF109998">
    <property type="entry name" value="Triger factor/SurA peptide-binding domain-like"/>
    <property type="match status" value="1"/>
</dbReference>
<dbReference type="Proteomes" id="UP000760545">
    <property type="component" value="Unassembled WGS sequence"/>
</dbReference>
<keyword evidence="2" id="KW-0697">Rotamase</keyword>
<evidence type="ECO:0000259" key="3">
    <source>
        <dbReference type="PROSITE" id="PS50198"/>
    </source>
</evidence>
<evidence type="ECO:0000313" key="5">
    <source>
        <dbReference type="Proteomes" id="UP000760545"/>
    </source>
</evidence>
<dbReference type="Gene3D" id="1.10.4030.10">
    <property type="entry name" value="Porin chaperone SurA, peptide-binding domain"/>
    <property type="match status" value="1"/>
</dbReference>
<feature type="domain" description="PpiC" evidence="3">
    <location>
        <begin position="312"/>
        <end position="425"/>
    </location>
</feature>
<evidence type="ECO:0000256" key="2">
    <source>
        <dbReference type="PROSITE-ProRule" id="PRU00278"/>
    </source>
</evidence>
<proteinExistence type="predicted"/>
<keyword evidence="2 4" id="KW-0413">Isomerase</keyword>
<gene>
    <name evidence="4" type="ORF">HC176_14040</name>
</gene>
<dbReference type="GO" id="GO:0016853">
    <property type="term" value="F:isomerase activity"/>
    <property type="evidence" value="ECO:0007669"/>
    <property type="project" value="UniProtKB-KW"/>
</dbReference>